<gene>
    <name evidence="2" type="ORF">SDC9_171200</name>
</gene>
<feature type="domain" description="HTH marR-type" evidence="1">
    <location>
        <begin position="4"/>
        <end position="136"/>
    </location>
</feature>
<organism evidence="2">
    <name type="scientific">bioreactor metagenome</name>
    <dbReference type="NCBI Taxonomy" id="1076179"/>
    <lineage>
        <taxon>unclassified sequences</taxon>
        <taxon>metagenomes</taxon>
        <taxon>ecological metagenomes</taxon>
    </lineage>
</organism>
<reference evidence="2" key="1">
    <citation type="submission" date="2019-08" db="EMBL/GenBank/DDBJ databases">
        <authorList>
            <person name="Kucharzyk K."/>
            <person name="Murdoch R.W."/>
            <person name="Higgins S."/>
            <person name="Loffler F."/>
        </authorList>
    </citation>
    <scope>NUCLEOTIDE SEQUENCE</scope>
</reference>
<protein>
    <recommendedName>
        <fullName evidence="1">HTH marR-type domain-containing protein</fullName>
    </recommendedName>
</protein>
<dbReference type="InterPro" id="IPR000835">
    <property type="entry name" value="HTH_MarR-typ"/>
</dbReference>
<name>A0A645GA66_9ZZZZ</name>
<dbReference type="GO" id="GO:0003700">
    <property type="term" value="F:DNA-binding transcription factor activity"/>
    <property type="evidence" value="ECO:0007669"/>
    <property type="project" value="InterPro"/>
</dbReference>
<sequence length="151" mass="17298">MKEEAYIFGTIFTLSNKLQLLGDKIDAKLTVKQWFLLAGVLHCDMDAPTLSEVAARIGSSRQNIKKMALILERQGFVLMEKDAFDARMLRIRLTDACKAHLKQREQVELRFMQELFSNFAVKDLLPLCGGLKKLESNVKMMEQIYDGEKRA</sequence>
<dbReference type="SMART" id="SM00347">
    <property type="entry name" value="HTH_MARR"/>
    <property type="match status" value="1"/>
</dbReference>
<comment type="caution">
    <text evidence="2">The sequence shown here is derived from an EMBL/GenBank/DDBJ whole genome shotgun (WGS) entry which is preliminary data.</text>
</comment>
<accession>A0A645GA66</accession>
<dbReference type="SUPFAM" id="SSF46785">
    <property type="entry name" value="Winged helix' DNA-binding domain"/>
    <property type="match status" value="1"/>
</dbReference>
<dbReference type="Gene3D" id="1.10.10.10">
    <property type="entry name" value="Winged helix-like DNA-binding domain superfamily/Winged helix DNA-binding domain"/>
    <property type="match status" value="1"/>
</dbReference>
<dbReference type="AlphaFoldDB" id="A0A645GA66"/>
<dbReference type="PROSITE" id="PS50995">
    <property type="entry name" value="HTH_MARR_2"/>
    <property type="match status" value="1"/>
</dbReference>
<dbReference type="InterPro" id="IPR036388">
    <property type="entry name" value="WH-like_DNA-bd_sf"/>
</dbReference>
<dbReference type="InterPro" id="IPR036390">
    <property type="entry name" value="WH_DNA-bd_sf"/>
</dbReference>
<proteinExistence type="predicted"/>
<evidence type="ECO:0000259" key="1">
    <source>
        <dbReference type="PROSITE" id="PS50995"/>
    </source>
</evidence>
<evidence type="ECO:0000313" key="2">
    <source>
        <dbReference type="EMBL" id="MPN23807.1"/>
    </source>
</evidence>
<dbReference type="EMBL" id="VSSQ01072419">
    <property type="protein sequence ID" value="MPN23807.1"/>
    <property type="molecule type" value="Genomic_DNA"/>
</dbReference>